<protein>
    <submittedName>
        <fullName evidence="2">Uncharacterized protein</fullName>
    </submittedName>
</protein>
<dbReference type="EMBL" id="GG692422">
    <property type="protein sequence ID" value="EER42531.1"/>
    <property type="molecule type" value="Genomic_DNA"/>
</dbReference>
<evidence type="ECO:0000256" key="1">
    <source>
        <dbReference type="SAM" id="MobiDB-lite"/>
    </source>
</evidence>
<dbReference type="VEuPathDB" id="FungiDB:HCDG_03990"/>
<feature type="compositionally biased region" description="Polar residues" evidence="1">
    <location>
        <begin position="123"/>
        <end position="134"/>
    </location>
</feature>
<name>C6HBA8_AJECH</name>
<reference evidence="3" key="1">
    <citation type="submission" date="2009-05" db="EMBL/GenBank/DDBJ databases">
        <title>The genome sequence of Ajellomyces capsulatus strain H143.</title>
        <authorList>
            <person name="Champion M."/>
            <person name="Cuomo C.A."/>
            <person name="Ma L.-J."/>
            <person name="Henn M.R."/>
            <person name="Sil A."/>
            <person name="Goldman B."/>
            <person name="Young S.K."/>
            <person name="Kodira C.D."/>
            <person name="Zeng Q."/>
            <person name="Koehrsen M."/>
            <person name="Alvarado L."/>
            <person name="Berlin A.M."/>
            <person name="Borenstein D."/>
            <person name="Chen Z."/>
            <person name="Engels R."/>
            <person name="Freedman E."/>
            <person name="Gellesch M."/>
            <person name="Goldberg J."/>
            <person name="Griggs A."/>
            <person name="Gujja S."/>
            <person name="Heiman D.I."/>
            <person name="Hepburn T.A."/>
            <person name="Howarth C."/>
            <person name="Jen D."/>
            <person name="Larson L."/>
            <person name="Lewis B."/>
            <person name="Mehta T."/>
            <person name="Park D."/>
            <person name="Pearson M."/>
            <person name="Roberts A."/>
            <person name="Saif S."/>
            <person name="Shea T.D."/>
            <person name="Shenoy N."/>
            <person name="Sisk P."/>
            <person name="Stolte C."/>
            <person name="Sykes S."/>
            <person name="Walk T."/>
            <person name="White J."/>
            <person name="Yandava C."/>
            <person name="Klein B."/>
            <person name="McEwen J.G."/>
            <person name="Puccia R."/>
            <person name="Goldman G.H."/>
            <person name="Felipe M.S."/>
            <person name="Nino-Vega G."/>
            <person name="San-Blas G."/>
            <person name="Taylor J.W."/>
            <person name="Mendoza L."/>
            <person name="Galagan J.E."/>
            <person name="Nusbaum C."/>
            <person name="Birren B.W."/>
        </authorList>
    </citation>
    <scope>NUCLEOTIDE SEQUENCE [LARGE SCALE GENOMIC DNA]</scope>
    <source>
        <strain evidence="3">H143</strain>
    </source>
</reference>
<sequence length="171" mass="18991">MQLKVNRKAHCNTYIIYNRPGVTGRSKAKLAKSNTTCNFSRPLKPLELCHDPRKASKYATAEAWYSSADLKPPRSVELVEKEFPTAEKTTRANEISKNATDLPSINSVISSPPSYGSGDLKSMPSSTSNFQNDTGYKLKRCGTRRESRMDGRGVELDVEIAGNGFWAKNTR</sequence>
<evidence type="ECO:0000313" key="2">
    <source>
        <dbReference type="EMBL" id="EER42531.1"/>
    </source>
</evidence>
<dbReference type="AlphaFoldDB" id="C6HBA8"/>
<accession>C6HBA8</accession>
<evidence type="ECO:0000313" key="3">
    <source>
        <dbReference type="Proteomes" id="UP000002624"/>
    </source>
</evidence>
<feature type="region of interest" description="Disordered" evidence="1">
    <location>
        <begin position="114"/>
        <end position="135"/>
    </location>
</feature>
<organism evidence="2 3">
    <name type="scientific">Ajellomyces capsulatus (strain H143)</name>
    <name type="common">Darling's disease fungus</name>
    <name type="synonym">Histoplasma capsulatum</name>
    <dbReference type="NCBI Taxonomy" id="544712"/>
    <lineage>
        <taxon>Eukaryota</taxon>
        <taxon>Fungi</taxon>
        <taxon>Dikarya</taxon>
        <taxon>Ascomycota</taxon>
        <taxon>Pezizomycotina</taxon>
        <taxon>Eurotiomycetes</taxon>
        <taxon>Eurotiomycetidae</taxon>
        <taxon>Onygenales</taxon>
        <taxon>Ajellomycetaceae</taxon>
        <taxon>Histoplasma</taxon>
    </lineage>
</organism>
<proteinExistence type="predicted"/>
<gene>
    <name evidence="2" type="ORF">HCDG_03990</name>
</gene>
<dbReference type="Proteomes" id="UP000002624">
    <property type="component" value="Unassembled WGS sequence"/>
</dbReference>
<dbReference type="HOGENOM" id="CLU_1562441_0_0_1"/>